<dbReference type="InterPro" id="IPR036866">
    <property type="entry name" value="RibonucZ/Hydroxyglut_hydro"/>
</dbReference>
<evidence type="ECO:0000256" key="1">
    <source>
        <dbReference type="ARBA" id="ARBA00007749"/>
    </source>
</evidence>
<proteinExistence type="inferred from homology"/>
<dbReference type="SUPFAM" id="SSF56281">
    <property type="entry name" value="Metallo-hydrolase/oxidoreductase"/>
    <property type="match status" value="1"/>
</dbReference>
<dbReference type="GO" id="GO:0046872">
    <property type="term" value="F:metal ion binding"/>
    <property type="evidence" value="ECO:0007669"/>
    <property type="project" value="UniProtKB-KW"/>
</dbReference>
<dbReference type="InterPro" id="IPR006311">
    <property type="entry name" value="TAT_signal"/>
</dbReference>
<dbReference type="PANTHER" id="PTHR42978:SF6">
    <property type="entry name" value="QUORUM-QUENCHING LACTONASE YTNP-RELATED"/>
    <property type="match status" value="1"/>
</dbReference>
<comment type="similarity">
    <text evidence="1">Belongs to the metallo-beta-lactamase superfamily.</text>
</comment>
<name>A0A0K6I5X1_9HYPH</name>
<keyword evidence="3 6" id="KW-0378">Hydrolase</keyword>
<evidence type="ECO:0000313" key="7">
    <source>
        <dbReference type="Proteomes" id="UP000183900"/>
    </source>
</evidence>
<dbReference type="GO" id="GO:0016787">
    <property type="term" value="F:hydrolase activity"/>
    <property type="evidence" value="ECO:0007669"/>
    <property type="project" value="UniProtKB-KW"/>
</dbReference>
<dbReference type="PROSITE" id="PS51318">
    <property type="entry name" value="TAT"/>
    <property type="match status" value="1"/>
</dbReference>
<dbReference type="InterPro" id="IPR051013">
    <property type="entry name" value="MBL_superfamily_lactonases"/>
</dbReference>
<keyword evidence="2" id="KW-0479">Metal-binding</keyword>
<accession>A0A0K6I5X1</accession>
<evidence type="ECO:0000256" key="4">
    <source>
        <dbReference type="ARBA" id="ARBA00022833"/>
    </source>
</evidence>
<dbReference type="Pfam" id="PF00753">
    <property type="entry name" value="Lactamase_B"/>
    <property type="match status" value="1"/>
</dbReference>
<sequence>MMDQPVSFNRRHILAGGAAGLTAAGAAGLGLGLAPLQAQAAAPMQTEALLSVSRFKVGAFEVTALLDGAAVSEEPQKTFGMNVPADQFNAVSEANFLPVDKFRNSFTPILVNTGEQLVLFDTGVGEGGRPDRGNMRAALQAAGYTPEQVDIVVLTHMHPDHIGGMLEGGNPAFPNAVYVAGQAEYDFWAAQDPASNGVAKLMETHVKPFAEKMTFIGDGGSVVSGITGMDAAGHTPGHMIYNLESEGRRLVLTADMTNHFVWSLAHPDWEVRFDMDKAAAAATRRKVLGMIAADRVAFAGYHMPFPAVGFVETNGDGFRYVPAAYQLNL</sequence>
<organism evidence="6 7">
    <name type="scientific">Pannonibacter indicus</name>
    <dbReference type="NCBI Taxonomy" id="466044"/>
    <lineage>
        <taxon>Bacteria</taxon>
        <taxon>Pseudomonadati</taxon>
        <taxon>Pseudomonadota</taxon>
        <taxon>Alphaproteobacteria</taxon>
        <taxon>Hyphomicrobiales</taxon>
        <taxon>Stappiaceae</taxon>
        <taxon>Pannonibacter</taxon>
    </lineage>
</organism>
<keyword evidence="7" id="KW-1185">Reference proteome</keyword>
<reference evidence="7" key="1">
    <citation type="submission" date="2015-08" db="EMBL/GenBank/DDBJ databases">
        <authorList>
            <person name="Varghese N."/>
        </authorList>
    </citation>
    <scope>NUCLEOTIDE SEQUENCE [LARGE SCALE GENOMIC DNA]</scope>
    <source>
        <strain evidence="7">DSM 23407</strain>
    </source>
</reference>
<gene>
    <name evidence="6" type="ORF">Ga0061067_11036</name>
</gene>
<evidence type="ECO:0000256" key="2">
    <source>
        <dbReference type="ARBA" id="ARBA00022723"/>
    </source>
</evidence>
<dbReference type="Proteomes" id="UP000183900">
    <property type="component" value="Unassembled WGS sequence"/>
</dbReference>
<evidence type="ECO:0000256" key="3">
    <source>
        <dbReference type="ARBA" id="ARBA00022801"/>
    </source>
</evidence>
<dbReference type="Gene3D" id="3.60.15.10">
    <property type="entry name" value="Ribonuclease Z/Hydroxyacylglutathione hydrolase-like"/>
    <property type="match status" value="1"/>
</dbReference>
<feature type="domain" description="Metallo-beta-lactamase" evidence="5">
    <location>
        <begin position="105"/>
        <end position="301"/>
    </location>
</feature>
<dbReference type="PANTHER" id="PTHR42978">
    <property type="entry name" value="QUORUM-QUENCHING LACTONASE YTNP-RELATED-RELATED"/>
    <property type="match status" value="1"/>
</dbReference>
<dbReference type="CDD" id="cd07720">
    <property type="entry name" value="OPHC2-like_MBL-fold"/>
    <property type="match status" value="1"/>
</dbReference>
<dbReference type="OrthoDB" id="9773738at2"/>
<dbReference type="SMART" id="SM00849">
    <property type="entry name" value="Lactamase_B"/>
    <property type="match status" value="1"/>
</dbReference>
<evidence type="ECO:0000259" key="5">
    <source>
        <dbReference type="SMART" id="SM00849"/>
    </source>
</evidence>
<keyword evidence="4" id="KW-0862">Zinc</keyword>
<dbReference type="AlphaFoldDB" id="A0A0K6I5X1"/>
<dbReference type="InterPro" id="IPR001279">
    <property type="entry name" value="Metallo-B-lactamas"/>
</dbReference>
<protein>
    <submittedName>
        <fullName evidence="6">Glyoxylase or a related metal-dependent hydrolase, beta-lactamase superfamily II</fullName>
    </submittedName>
</protein>
<dbReference type="EMBL" id="CYHE01000010">
    <property type="protein sequence ID" value="CUA98535.1"/>
    <property type="molecule type" value="Genomic_DNA"/>
</dbReference>
<evidence type="ECO:0000313" key="6">
    <source>
        <dbReference type="EMBL" id="CUA98535.1"/>
    </source>
</evidence>